<comment type="caution">
    <text evidence="1">The sequence shown here is derived from an EMBL/GenBank/DDBJ whole genome shotgun (WGS) entry which is preliminary data.</text>
</comment>
<organism evidence="1 2">
    <name type="scientific">Chitinophaga solisilvae</name>
    <dbReference type="NCBI Taxonomy" id="1233460"/>
    <lineage>
        <taxon>Bacteria</taxon>
        <taxon>Pseudomonadati</taxon>
        <taxon>Bacteroidota</taxon>
        <taxon>Chitinophagia</taxon>
        <taxon>Chitinophagales</taxon>
        <taxon>Chitinophagaceae</taxon>
        <taxon>Chitinophaga</taxon>
    </lineage>
</organism>
<dbReference type="EMBL" id="RIAR02000001">
    <property type="protein sequence ID" value="NSL90063.1"/>
    <property type="molecule type" value="Genomic_DNA"/>
</dbReference>
<evidence type="ECO:0000313" key="2">
    <source>
        <dbReference type="Proteomes" id="UP000281028"/>
    </source>
</evidence>
<dbReference type="AlphaFoldDB" id="A0A433WI42"/>
<name>A0A433WI42_9BACT</name>
<sequence length="159" mass="18232">MKETLTIYKKDHDYGNVSCLVSLFIFTCIIMMIVAYFLPEPPVLKIFLYLTPGLFVLFMIIKAAEFYTNKKEKVKVLSITQEGLHYYQHTTPLRWDEISEIEIIDKKLSVTVKGKPAADFSLNLGQTTNEYKVDELAKLLGSYFSGKIYVYEKAESCGC</sequence>
<keyword evidence="2" id="KW-1185">Reference proteome</keyword>
<dbReference type="Proteomes" id="UP000281028">
    <property type="component" value="Unassembled WGS sequence"/>
</dbReference>
<accession>A0A433WI42</accession>
<reference evidence="1" key="1">
    <citation type="submission" date="2020-05" db="EMBL/GenBank/DDBJ databases">
        <title>Chitinophaga laudate sp. nov., isolated from a tropical peat swamp.</title>
        <authorList>
            <person name="Goh C.B.S."/>
            <person name="Lee M.S."/>
            <person name="Parimannan S."/>
            <person name="Pasbakhsh P."/>
            <person name="Yule C.M."/>
            <person name="Rajandas H."/>
            <person name="Loke S."/>
            <person name="Croft L."/>
            <person name="Tan J.B.L."/>
        </authorList>
    </citation>
    <scope>NUCLEOTIDE SEQUENCE</scope>
    <source>
        <strain evidence="1">Mgbs1</strain>
    </source>
</reference>
<proteinExistence type="predicted"/>
<dbReference type="OrthoDB" id="1248738at2"/>
<gene>
    <name evidence="1" type="ORF">ECE50_024725</name>
</gene>
<protein>
    <submittedName>
        <fullName evidence="1">Uncharacterized protein</fullName>
    </submittedName>
</protein>
<evidence type="ECO:0000313" key="1">
    <source>
        <dbReference type="EMBL" id="NSL90063.1"/>
    </source>
</evidence>